<name>C9MKP7_9BACT</name>
<dbReference type="AlphaFoldDB" id="C9MKP7"/>
<dbReference type="HOGENOM" id="CLU_3203706_0_0_10"/>
<evidence type="ECO:0000313" key="1">
    <source>
        <dbReference type="EMBL" id="EEX19852.1"/>
    </source>
</evidence>
<dbReference type="Proteomes" id="UP000003327">
    <property type="component" value="Unassembled WGS sequence"/>
</dbReference>
<proteinExistence type="predicted"/>
<evidence type="ECO:0000313" key="2">
    <source>
        <dbReference type="Proteomes" id="UP000003327"/>
    </source>
</evidence>
<protein>
    <submittedName>
        <fullName evidence="1">Uncharacterized protein</fullName>
    </submittedName>
</protein>
<dbReference type="EMBL" id="ACVA01000007">
    <property type="protein sequence ID" value="EEX19852.1"/>
    <property type="molecule type" value="Genomic_DNA"/>
</dbReference>
<gene>
    <name evidence="1" type="ORF">HMPREF0973_00171</name>
</gene>
<dbReference type="STRING" id="649761.HMPREF0973_00171"/>
<comment type="caution">
    <text evidence="1">The sequence shown here is derived from an EMBL/GenBank/DDBJ whole genome shotgun (WGS) entry which is preliminary data.</text>
</comment>
<keyword evidence="2" id="KW-1185">Reference proteome</keyword>
<organism evidence="1 2">
    <name type="scientific">Prevotella veroralis F0319</name>
    <dbReference type="NCBI Taxonomy" id="649761"/>
    <lineage>
        <taxon>Bacteria</taxon>
        <taxon>Pseudomonadati</taxon>
        <taxon>Bacteroidota</taxon>
        <taxon>Bacteroidia</taxon>
        <taxon>Bacteroidales</taxon>
        <taxon>Prevotellaceae</taxon>
        <taxon>Prevotella</taxon>
    </lineage>
</organism>
<sequence>MYRKKRPSSFKEGVSSHQRRRFFMMKRAFPCIEESLSSLSLNYFL</sequence>
<reference evidence="1 2" key="1">
    <citation type="submission" date="2009-09" db="EMBL/GenBank/DDBJ databases">
        <authorList>
            <person name="Weinstock G."/>
            <person name="Sodergren E."/>
            <person name="Clifton S."/>
            <person name="Fulton L."/>
            <person name="Fulton B."/>
            <person name="Courtney L."/>
            <person name="Fronick C."/>
            <person name="Harrison M."/>
            <person name="Strong C."/>
            <person name="Farmer C."/>
            <person name="Delahaunty K."/>
            <person name="Markovic C."/>
            <person name="Hall O."/>
            <person name="Minx P."/>
            <person name="Tomlinson C."/>
            <person name="Mitreva M."/>
            <person name="Nelson J."/>
            <person name="Hou S."/>
            <person name="Wollam A."/>
            <person name="Pepin K.H."/>
            <person name="Johnson M."/>
            <person name="Bhonagiri V."/>
            <person name="Nash W.E."/>
            <person name="Warren W."/>
            <person name="Chinwalla A."/>
            <person name="Mardis E.R."/>
            <person name="Wilson R.K."/>
        </authorList>
    </citation>
    <scope>NUCLEOTIDE SEQUENCE [LARGE SCALE GENOMIC DNA]</scope>
    <source>
        <strain evidence="1 2">F0319</strain>
    </source>
</reference>
<accession>C9MKP7</accession>